<evidence type="ECO:0000313" key="16">
    <source>
        <dbReference type="Proteomes" id="UP000515823"/>
    </source>
</evidence>
<keyword evidence="6 13" id="KW-0963">Cytoplasm</keyword>
<dbReference type="AlphaFoldDB" id="A0A7G9G513"/>
<dbReference type="NCBIfam" id="TIGR03263">
    <property type="entry name" value="guanyl_kin"/>
    <property type="match status" value="1"/>
</dbReference>
<dbReference type="EC" id="2.7.4.8" evidence="4 13"/>
<dbReference type="InterPro" id="IPR017665">
    <property type="entry name" value="Guanylate_kinase"/>
</dbReference>
<gene>
    <name evidence="13 15" type="primary">gmk</name>
    <name evidence="15" type="ORF">H9Q78_01595</name>
</gene>
<keyword evidence="7 13" id="KW-0808">Transferase</keyword>
<dbReference type="PANTHER" id="PTHR23117:SF13">
    <property type="entry name" value="GUANYLATE KINASE"/>
    <property type="match status" value="1"/>
</dbReference>
<name>A0A7G9G513_9FIRM</name>
<organism evidence="15 16">
    <name type="scientific">Qiania dongpingensis</name>
    <dbReference type="NCBI Taxonomy" id="2763669"/>
    <lineage>
        <taxon>Bacteria</taxon>
        <taxon>Bacillati</taxon>
        <taxon>Bacillota</taxon>
        <taxon>Clostridia</taxon>
        <taxon>Lachnospirales</taxon>
        <taxon>Lachnospiraceae</taxon>
        <taxon>Qiania</taxon>
    </lineage>
</organism>
<dbReference type="KEGG" id="qdo:H9Q78_01595"/>
<dbReference type="GO" id="GO:0005829">
    <property type="term" value="C:cytosol"/>
    <property type="evidence" value="ECO:0007669"/>
    <property type="project" value="TreeGrafter"/>
</dbReference>
<dbReference type="Gene3D" id="3.40.50.300">
    <property type="entry name" value="P-loop containing nucleotide triphosphate hydrolases"/>
    <property type="match status" value="1"/>
</dbReference>
<dbReference type="InterPro" id="IPR020590">
    <property type="entry name" value="Guanylate_kinase_CS"/>
</dbReference>
<dbReference type="FunFam" id="3.30.63.10:FF:000005">
    <property type="entry name" value="Guanylate kinase"/>
    <property type="match status" value="1"/>
</dbReference>
<accession>A0A7G9G513</accession>
<dbReference type="CDD" id="cd00071">
    <property type="entry name" value="GMPK"/>
    <property type="match status" value="1"/>
</dbReference>
<evidence type="ECO:0000256" key="1">
    <source>
        <dbReference type="ARBA" id="ARBA00003531"/>
    </source>
</evidence>
<dbReference type="RefSeq" id="WP_249303218.1">
    <property type="nucleotide sequence ID" value="NZ_CP060634.1"/>
</dbReference>
<proteinExistence type="inferred from homology"/>
<keyword evidence="10 13" id="KW-0067">ATP-binding</keyword>
<dbReference type="GO" id="GO:0004385">
    <property type="term" value="F:GMP kinase activity"/>
    <property type="evidence" value="ECO:0007669"/>
    <property type="project" value="UniProtKB-UniRule"/>
</dbReference>
<dbReference type="Pfam" id="PF00625">
    <property type="entry name" value="Guanylate_kin"/>
    <property type="match status" value="1"/>
</dbReference>
<keyword evidence="8 13" id="KW-0547">Nucleotide-binding</keyword>
<dbReference type="InterPro" id="IPR008145">
    <property type="entry name" value="GK/Ca_channel_bsu"/>
</dbReference>
<dbReference type="Gene3D" id="3.30.63.10">
    <property type="entry name" value="Guanylate Kinase phosphate binding domain"/>
    <property type="match status" value="1"/>
</dbReference>
<comment type="subcellular location">
    <subcellularLocation>
        <location evidence="2 13">Cytoplasm</location>
    </subcellularLocation>
</comment>
<feature type="domain" description="Guanylate kinase-like" evidence="14">
    <location>
        <begin position="5"/>
        <end position="183"/>
    </location>
</feature>
<sequence>MSKEGLILVVSGFSGVGKGTVVKRLLEKYDNYALSVSATTRAPREGETNGKEYFFVSEEEFSAMAESGQLIEYAGYVGHHYGTPREYVQNRLEAGVDIILEIEIQGALNVKRQYPDAVLVFVIPPDAATLKRRLVGRGTETLPVIEERLKRAVEESEGMERYDYLLVNDDLETCVEELHQIMICEHRKAGLNQELIDCIRDDLKRFVKGER</sequence>
<comment type="catalytic activity">
    <reaction evidence="12 13">
        <text>GMP + ATP = GDP + ADP</text>
        <dbReference type="Rhea" id="RHEA:20780"/>
        <dbReference type="ChEBI" id="CHEBI:30616"/>
        <dbReference type="ChEBI" id="CHEBI:58115"/>
        <dbReference type="ChEBI" id="CHEBI:58189"/>
        <dbReference type="ChEBI" id="CHEBI:456216"/>
        <dbReference type="EC" id="2.7.4.8"/>
    </reaction>
</comment>
<feature type="binding site" evidence="13">
    <location>
        <begin position="12"/>
        <end position="19"/>
    </location>
    <ligand>
        <name>ATP</name>
        <dbReference type="ChEBI" id="CHEBI:30616"/>
    </ligand>
</feature>
<evidence type="ECO:0000256" key="5">
    <source>
        <dbReference type="ARBA" id="ARBA00016296"/>
    </source>
</evidence>
<evidence type="ECO:0000256" key="7">
    <source>
        <dbReference type="ARBA" id="ARBA00022679"/>
    </source>
</evidence>
<evidence type="ECO:0000259" key="14">
    <source>
        <dbReference type="PROSITE" id="PS50052"/>
    </source>
</evidence>
<dbReference type="PROSITE" id="PS50052">
    <property type="entry name" value="GUANYLATE_KINASE_2"/>
    <property type="match status" value="1"/>
</dbReference>
<evidence type="ECO:0000256" key="9">
    <source>
        <dbReference type="ARBA" id="ARBA00022777"/>
    </source>
</evidence>
<dbReference type="HAMAP" id="MF_00328">
    <property type="entry name" value="Guanylate_kinase"/>
    <property type="match status" value="1"/>
</dbReference>
<dbReference type="EMBL" id="CP060634">
    <property type="protein sequence ID" value="QNM05895.1"/>
    <property type="molecule type" value="Genomic_DNA"/>
</dbReference>
<protein>
    <recommendedName>
        <fullName evidence="5 13">Guanylate kinase</fullName>
        <ecNumber evidence="4 13">2.7.4.8</ecNumber>
    </recommendedName>
    <alternativeName>
        <fullName evidence="11 13">GMP kinase</fullName>
    </alternativeName>
</protein>
<keyword evidence="9 13" id="KW-0418">Kinase</keyword>
<evidence type="ECO:0000256" key="6">
    <source>
        <dbReference type="ARBA" id="ARBA00022490"/>
    </source>
</evidence>
<dbReference type="PROSITE" id="PS00856">
    <property type="entry name" value="GUANYLATE_KINASE_1"/>
    <property type="match status" value="1"/>
</dbReference>
<evidence type="ECO:0000256" key="4">
    <source>
        <dbReference type="ARBA" id="ARBA00012961"/>
    </source>
</evidence>
<dbReference type="PANTHER" id="PTHR23117">
    <property type="entry name" value="GUANYLATE KINASE-RELATED"/>
    <property type="match status" value="1"/>
</dbReference>
<dbReference type="GO" id="GO:0005524">
    <property type="term" value="F:ATP binding"/>
    <property type="evidence" value="ECO:0007669"/>
    <property type="project" value="UniProtKB-UniRule"/>
</dbReference>
<dbReference type="InterPro" id="IPR027417">
    <property type="entry name" value="P-loop_NTPase"/>
</dbReference>
<evidence type="ECO:0000256" key="8">
    <source>
        <dbReference type="ARBA" id="ARBA00022741"/>
    </source>
</evidence>
<keyword evidence="16" id="KW-1185">Reference proteome</keyword>
<evidence type="ECO:0000256" key="12">
    <source>
        <dbReference type="ARBA" id="ARBA00048594"/>
    </source>
</evidence>
<dbReference type="SMART" id="SM00072">
    <property type="entry name" value="GuKc"/>
    <property type="match status" value="1"/>
</dbReference>
<comment type="similarity">
    <text evidence="3 13">Belongs to the guanylate kinase family.</text>
</comment>
<evidence type="ECO:0000256" key="2">
    <source>
        <dbReference type="ARBA" id="ARBA00004496"/>
    </source>
</evidence>
<dbReference type="SUPFAM" id="SSF52540">
    <property type="entry name" value="P-loop containing nucleoside triphosphate hydrolases"/>
    <property type="match status" value="1"/>
</dbReference>
<dbReference type="Proteomes" id="UP000515823">
    <property type="component" value="Chromosome"/>
</dbReference>
<comment type="function">
    <text evidence="1 13">Essential for recycling GMP and indirectly, cGMP.</text>
</comment>
<evidence type="ECO:0000256" key="3">
    <source>
        <dbReference type="ARBA" id="ARBA00005790"/>
    </source>
</evidence>
<evidence type="ECO:0000256" key="10">
    <source>
        <dbReference type="ARBA" id="ARBA00022840"/>
    </source>
</evidence>
<evidence type="ECO:0000313" key="15">
    <source>
        <dbReference type="EMBL" id="QNM05895.1"/>
    </source>
</evidence>
<evidence type="ECO:0000256" key="13">
    <source>
        <dbReference type="HAMAP-Rule" id="MF_00328"/>
    </source>
</evidence>
<evidence type="ECO:0000256" key="11">
    <source>
        <dbReference type="ARBA" id="ARBA00030128"/>
    </source>
</evidence>
<reference evidence="15 16" key="1">
    <citation type="submission" date="2020-08" db="EMBL/GenBank/DDBJ databases">
        <authorList>
            <person name="Liu C."/>
            <person name="Sun Q."/>
        </authorList>
    </citation>
    <scope>NUCLEOTIDE SEQUENCE [LARGE SCALE GENOMIC DNA]</scope>
    <source>
        <strain evidence="15 16">NSJ-38</strain>
    </source>
</reference>
<dbReference type="InterPro" id="IPR008144">
    <property type="entry name" value="Guanylate_kin-like_dom"/>
</dbReference>